<comment type="caution">
    <text evidence="4">The sequence shown here is derived from an EMBL/GenBank/DDBJ whole genome shotgun (WGS) entry which is preliminary data.</text>
</comment>
<dbReference type="Proteomes" id="UP000288843">
    <property type="component" value="Unassembled WGS sequence"/>
</dbReference>
<evidence type="ECO:0000313" key="5">
    <source>
        <dbReference type="EMBL" id="SAQ01759.1"/>
    </source>
</evidence>
<dbReference type="EMBL" id="QKOX01000013">
    <property type="protein sequence ID" value="RWT22235.1"/>
    <property type="molecule type" value="Genomic_DNA"/>
</dbReference>
<keyword evidence="1 4" id="KW-0808">Transferase</keyword>
<dbReference type="PROSITE" id="PS51186">
    <property type="entry name" value="GNAT"/>
    <property type="match status" value="1"/>
</dbReference>
<evidence type="ECO:0000313" key="7">
    <source>
        <dbReference type="Proteomes" id="UP000288843"/>
    </source>
</evidence>
<dbReference type="Proteomes" id="UP000078124">
    <property type="component" value="Unassembled WGS sequence"/>
</dbReference>
<gene>
    <name evidence="4" type="ORF">DN603_14515</name>
    <name evidence="5" type="ORF">SAMEA2273876_04108</name>
</gene>
<organism evidence="4 7">
    <name type="scientific">Raoultella planticola</name>
    <name type="common">Klebsiella planticola</name>
    <dbReference type="NCBI Taxonomy" id="575"/>
    <lineage>
        <taxon>Bacteria</taxon>
        <taxon>Pseudomonadati</taxon>
        <taxon>Pseudomonadota</taxon>
        <taxon>Gammaproteobacteria</taxon>
        <taxon>Enterobacterales</taxon>
        <taxon>Enterobacteriaceae</taxon>
        <taxon>Klebsiella/Raoultella group</taxon>
        <taxon>Raoultella</taxon>
    </lineage>
</organism>
<dbReference type="CDD" id="cd04301">
    <property type="entry name" value="NAT_SF"/>
    <property type="match status" value="1"/>
</dbReference>
<feature type="domain" description="N-acetyltransferase" evidence="3">
    <location>
        <begin position="1"/>
        <end position="157"/>
    </location>
</feature>
<dbReference type="InterPro" id="IPR050832">
    <property type="entry name" value="Bact_Acetyltransf"/>
</dbReference>
<dbReference type="InterPro" id="IPR000182">
    <property type="entry name" value="GNAT_dom"/>
</dbReference>
<dbReference type="InterPro" id="IPR016181">
    <property type="entry name" value="Acyl_CoA_acyltransferase"/>
</dbReference>
<protein>
    <submittedName>
        <fullName evidence="4">GNAT family N-acetyltransferase</fullName>
    </submittedName>
    <submittedName>
        <fullName evidence="5">N-acetyltransferase GCN5</fullName>
    </submittedName>
</protein>
<reference evidence="4 7" key="2">
    <citation type="submission" date="2018-06" db="EMBL/GenBank/DDBJ databases">
        <title>Carbapenemase-producing Enterobacteriaceae present in wastewater treatment plant effluent and nearby surface waters in the US.</title>
        <authorList>
            <person name="Mathys D.A."/>
            <person name="Mollenkopf D.F."/>
            <person name="Feicht S.M."/>
            <person name="Adams R.J."/>
            <person name="Albers A.L."/>
            <person name="Stuever D.M."/>
            <person name="Daniels J.B."/>
            <person name="Wittum T.E."/>
        </authorList>
    </citation>
    <scope>NUCLEOTIDE SEQUENCE [LARGE SCALE GENOMIC DNA]</scope>
    <source>
        <strain evidence="4 7">GEO_47_Down_B</strain>
    </source>
</reference>
<dbReference type="RefSeq" id="WP_032687927.1">
    <property type="nucleotide sequence ID" value="NZ_CABDVR010000001.1"/>
</dbReference>
<evidence type="ECO:0000256" key="2">
    <source>
        <dbReference type="ARBA" id="ARBA00023315"/>
    </source>
</evidence>
<dbReference type="SUPFAM" id="SSF55729">
    <property type="entry name" value="Acyl-CoA N-acyltransferases (Nat)"/>
    <property type="match status" value="1"/>
</dbReference>
<name>A0A443VLX7_RAOPL</name>
<evidence type="ECO:0000259" key="3">
    <source>
        <dbReference type="PROSITE" id="PS51186"/>
    </source>
</evidence>
<proteinExistence type="predicted"/>
<dbReference type="GO" id="GO:0016747">
    <property type="term" value="F:acyltransferase activity, transferring groups other than amino-acyl groups"/>
    <property type="evidence" value="ECO:0007669"/>
    <property type="project" value="InterPro"/>
</dbReference>
<keyword evidence="2" id="KW-0012">Acyltransferase</keyword>
<dbReference type="PANTHER" id="PTHR43877">
    <property type="entry name" value="AMINOALKYLPHOSPHONATE N-ACETYLTRANSFERASE-RELATED-RELATED"/>
    <property type="match status" value="1"/>
</dbReference>
<dbReference type="PANTHER" id="PTHR43877:SF2">
    <property type="entry name" value="AMINOALKYLPHOSPHONATE N-ACETYLTRANSFERASE-RELATED"/>
    <property type="match status" value="1"/>
</dbReference>
<sequence>MKVRLAVPDEAPALWIIRNQAIRNGCRESYAAAVLEAWTPDTMPEGYRHAVRDNPFFVVEEESGRPVATGYLDLRTASVEAIFTLPAWGGKGCAGMILTTIIAEARRRNLRRLTLEATPNAAGFYLRHGFVAVREKLLPSKLAKADLRCVEMVLRLN</sequence>
<dbReference type="Pfam" id="PF13673">
    <property type="entry name" value="Acetyltransf_10"/>
    <property type="match status" value="1"/>
</dbReference>
<reference evidence="5 6" key="1">
    <citation type="submission" date="2016-05" db="EMBL/GenBank/DDBJ databases">
        <authorList>
            <consortium name="Pathogen Informatics"/>
        </authorList>
    </citation>
    <scope>NUCLEOTIDE SEQUENCE [LARGE SCALE GENOMIC DNA]</scope>
    <source>
        <strain evidence="5 6">2880STDY5682802</strain>
    </source>
</reference>
<dbReference type="Gene3D" id="3.40.630.30">
    <property type="match status" value="1"/>
</dbReference>
<accession>A0A443VLX7</accession>
<dbReference type="AlphaFoldDB" id="A0A443VLX7"/>
<evidence type="ECO:0000256" key="1">
    <source>
        <dbReference type="ARBA" id="ARBA00022679"/>
    </source>
</evidence>
<evidence type="ECO:0000313" key="4">
    <source>
        <dbReference type="EMBL" id="RWT22235.1"/>
    </source>
</evidence>
<dbReference type="EMBL" id="FLAC01000018">
    <property type="protein sequence ID" value="SAQ01759.1"/>
    <property type="molecule type" value="Genomic_DNA"/>
</dbReference>
<evidence type="ECO:0000313" key="6">
    <source>
        <dbReference type="Proteomes" id="UP000078124"/>
    </source>
</evidence>